<gene>
    <name evidence="2" type="ORF">FF011L_13200</name>
</gene>
<evidence type="ECO:0000256" key="1">
    <source>
        <dbReference type="SAM" id="SignalP"/>
    </source>
</evidence>
<feature type="chain" id="PRO_5021866341" evidence="1">
    <location>
        <begin position="24"/>
        <end position="239"/>
    </location>
</feature>
<name>A0A517MCE9_9BACT</name>
<evidence type="ECO:0000313" key="2">
    <source>
        <dbReference type="EMBL" id="QDS92573.1"/>
    </source>
</evidence>
<organism evidence="2 3">
    <name type="scientific">Roseimaritima multifibrata</name>
    <dbReference type="NCBI Taxonomy" id="1930274"/>
    <lineage>
        <taxon>Bacteria</taxon>
        <taxon>Pseudomonadati</taxon>
        <taxon>Planctomycetota</taxon>
        <taxon>Planctomycetia</taxon>
        <taxon>Pirellulales</taxon>
        <taxon>Pirellulaceae</taxon>
        <taxon>Roseimaritima</taxon>
    </lineage>
</organism>
<dbReference type="OrthoDB" id="261142at2"/>
<dbReference type="KEGG" id="rml:FF011L_13200"/>
<keyword evidence="3" id="KW-1185">Reference proteome</keyword>
<protein>
    <submittedName>
        <fullName evidence="2">Uncharacterized protein</fullName>
    </submittedName>
</protein>
<dbReference type="AlphaFoldDB" id="A0A517MCE9"/>
<dbReference type="RefSeq" id="WP_145350806.1">
    <property type="nucleotide sequence ID" value="NZ_CP036262.1"/>
</dbReference>
<sequence precursor="true">MNRIALTSLFTCLALAVVYGQEAAPATGPSGGYGPAIAYSDSGFSWLDHSSTSTEGALRGAGAYAEGVGKANYYNSLSAMNYQEAYRRAIENSVNKVEARYARRDLWYDHQERYRRKPLDMEGYQKLASSRSPDRLSTDQYDPQTGQITWTYPLDAAVFKSHRETVQQLLGARSADTSGWGSRNYDQIHEEIEAMKGILEAGRDGIDSNRYIHALRFLEQVDWEARFAPSDEVLTSLQN</sequence>
<accession>A0A517MCE9</accession>
<dbReference type="EMBL" id="CP036262">
    <property type="protein sequence ID" value="QDS92573.1"/>
    <property type="molecule type" value="Genomic_DNA"/>
</dbReference>
<reference evidence="2 3" key="1">
    <citation type="submission" date="2019-02" db="EMBL/GenBank/DDBJ databases">
        <title>Deep-cultivation of Planctomycetes and their phenomic and genomic characterization uncovers novel biology.</title>
        <authorList>
            <person name="Wiegand S."/>
            <person name="Jogler M."/>
            <person name="Boedeker C."/>
            <person name="Pinto D."/>
            <person name="Vollmers J."/>
            <person name="Rivas-Marin E."/>
            <person name="Kohn T."/>
            <person name="Peeters S.H."/>
            <person name="Heuer A."/>
            <person name="Rast P."/>
            <person name="Oberbeckmann S."/>
            <person name="Bunk B."/>
            <person name="Jeske O."/>
            <person name="Meyerdierks A."/>
            <person name="Storesund J.E."/>
            <person name="Kallscheuer N."/>
            <person name="Luecker S."/>
            <person name="Lage O.M."/>
            <person name="Pohl T."/>
            <person name="Merkel B.J."/>
            <person name="Hornburger P."/>
            <person name="Mueller R.-W."/>
            <person name="Bruemmer F."/>
            <person name="Labrenz M."/>
            <person name="Spormann A.M."/>
            <person name="Op den Camp H."/>
            <person name="Overmann J."/>
            <person name="Amann R."/>
            <person name="Jetten M.S.M."/>
            <person name="Mascher T."/>
            <person name="Medema M.H."/>
            <person name="Devos D.P."/>
            <person name="Kaster A.-K."/>
            <person name="Ovreas L."/>
            <person name="Rohde M."/>
            <person name="Galperin M.Y."/>
            <person name="Jogler C."/>
        </authorList>
    </citation>
    <scope>NUCLEOTIDE SEQUENCE [LARGE SCALE GENOMIC DNA]</scope>
    <source>
        <strain evidence="2 3">FF011L</strain>
    </source>
</reference>
<proteinExistence type="predicted"/>
<dbReference type="Proteomes" id="UP000320672">
    <property type="component" value="Chromosome"/>
</dbReference>
<keyword evidence="1" id="KW-0732">Signal</keyword>
<feature type="signal peptide" evidence="1">
    <location>
        <begin position="1"/>
        <end position="23"/>
    </location>
</feature>
<evidence type="ECO:0000313" key="3">
    <source>
        <dbReference type="Proteomes" id="UP000320672"/>
    </source>
</evidence>